<evidence type="ECO:0000313" key="3">
    <source>
        <dbReference type="Proteomes" id="UP001519460"/>
    </source>
</evidence>
<dbReference type="EMBL" id="JACVVK020000027">
    <property type="protein sequence ID" value="KAK7502142.1"/>
    <property type="molecule type" value="Genomic_DNA"/>
</dbReference>
<protein>
    <submittedName>
        <fullName evidence="2">Uncharacterized protein</fullName>
    </submittedName>
</protein>
<sequence>MKPIFPDAGQADWQSLQARSGGPAPHQRVELASRGSRYHGERALALLAGRDGNEFANLITEPEMKDNAASVKATAYSRYCTLTQLRGQTESEDYHEVRARSLEDASLSPA</sequence>
<dbReference type="AlphaFoldDB" id="A0ABD0LRS1"/>
<comment type="caution">
    <text evidence="2">The sequence shown here is derived from an EMBL/GenBank/DDBJ whole genome shotgun (WGS) entry which is preliminary data.</text>
</comment>
<feature type="region of interest" description="Disordered" evidence="1">
    <location>
        <begin position="90"/>
        <end position="110"/>
    </location>
</feature>
<organism evidence="2 3">
    <name type="scientific">Batillaria attramentaria</name>
    <dbReference type="NCBI Taxonomy" id="370345"/>
    <lineage>
        <taxon>Eukaryota</taxon>
        <taxon>Metazoa</taxon>
        <taxon>Spiralia</taxon>
        <taxon>Lophotrochozoa</taxon>
        <taxon>Mollusca</taxon>
        <taxon>Gastropoda</taxon>
        <taxon>Caenogastropoda</taxon>
        <taxon>Sorbeoconcha</taxon>
        <taxon>Cerithioidea</taxon>
        <taxon>Batillariidae</taxon>
        <taxon>Batillaria</taxon>
    </lineage>
</organism>
<evidence type="ECO:0000313" key="2">
    <source>
        <dbReference type="EMBL" id="KAK7502142.1"/>
    </source>
</evidence>
<feature type="region of interest" description="Disordered" evidence="1">
    <location>
        <begin position="16"/>
        <end position="35"/>
    </location>
</feature>
<name>A0ABD0LRS1_9CAEN</name>
<accession>A0ABD0LRS1</accession>
<gene>
    <name evidence="2" type="ORF">BaRGS_00006506</name>
</gene>
<evidence type="ECO:0000256" key="1">
    <source>
        <dbReference type="SAM" id="MobiDB-lite"/>
    </source>
</evidence>
<feature type="compositionally biased region" description="Basic and acidic residues" evidence="1">
    <location>
        <begin position="92"/>
        <end position="103"/>
    </location>
</feature>
<keyword evidence="3" id="KW-1185">Reference proteome</keyword>
<reference evidence="2 3" key="1">
    <citation type="journal article" date="2023" name="Sci. Data">
        <title>Genome assembly of the Korean intertidal mud-creeper Batillaria attramentaria.</title>
        <authorList>
            <person name="Patra A.K."/>
            <person name="Ho P.T."/>
            <person name="Jun S."/>
            <person name="Lee S.J."/>
            <person name="Kim Y."/>
            <person name="Won Y.J."/>
        </authorList>
    </citation>
    <scope>NUCLEOTIDE SEQUENCE [LARGE SCALE GENOMIC DNA]</scope>
    <source>
        <strain evidence="2">Wonlab-2016</strain>
    </source>
</reference>
<dbReference type="Proteomes" id="UP001519460">
    <property type="component" value="Unassembled WGS sequence"/>
</dbReference>
<proteinExistence type="predicted"/>